<reference evidence="5 6" key="1">
    <citation type="journal article" date="2012" name="Environ. Microbiol.">
        <title>The genome sequence of Desulfatibacillum alkenivorans AK-01: a blueprint for anaerobic alkane oxidation.</title>
        <authorList>
            <person name="Callaghan A.V."/>
            <person name="Morris B.E."/>
            <person name="Pereira I.A."/>
            <person name="McInerney M.J."/>
            <person name="Austin R.N."/>
            <person name="Groves J.T."/>
            <person name="Kukor J.J."/>
            <person name="Suflita J.M."/>
            <person name="Young L.Y."/>
            <person name="Zylstra G.J."/>
            <person name="Wawrik B."/>
        </authorList>
    </citation>
    <scope>NUCLEOTIDE SEQUENCE [LARGE SCALE GENOMIC DNA]</scope>
    <source>
        <strain evidence="5 6">AK-01</strain>
    </source>
</reference>
<proteinExistence type="inferred from homology"/>
<keyword evidence="2 3" id="KW-0732">Signal</keyword>
<dbReference type="AlphaFoldDB" id="B8FBY5"/>
<feature type="signal peptide" evidence="3">
    <location>
        <begin position="1"/>
        <end position="25"/>
    </location>
</feature>
<evidence type="ECO:0000259" key="4">
    <source>
        <dbReference type="Pfam" id="PF13458"/>
    </source>
</evidence>
<keyword evidence="6" id="KW-1185">Reference proteome</keyword>
<dbReference type="PANTHER" id="PTHR47235">
    <property type="entry name" value="BLR6548 PROTEIN"/>
    <property type="match status" value="1"/>
</dbReference>
<evidence type="ECO:0000256" key="2">
    <source>
        <dbReference type="ARBA" id="ARBA00022729"/>
    </source>
</evidence>
<accession>B8FBY5</accession>
<dbReference type="PANTHER" id="PTHR47235:SF1">
    <property type="entry name" value="BLR6548 PROTEIN"/>
    <property type="match status" value="1"/>
</dbReference>
<dbReference type="HOGENOM" id="CLU_027128_7_0_7"/>
<evidence type="ECO:0000313" key="6">
    <source>
        <dbReference type="Proteomes" id="UP000000739"/>
    </source>
</evidence>
<name>B8FBY5_DESAL</name>
<dbReference type="Proteomes" id="UP000000739">
    <property type="component" value="Chromosome"/>
</dbReference>
<dbReference type="InterPro" id="IPR028081">
    <property type="entry name" value="Leu-bd"/>
</dbReference>
<feature type="chain" id="PRO_5002872178" evidence="3">
    <location>
        <begin position="26"/>
        <end position="396"/>
    </location>
</feature>
<dbReference type="EMBL" id="CP001322">
    <property type="protein sequence ID" value="ACL05190.1"/>
    <property type="molecule type" value="Genomic_DNA"/>
</dbReference>
<dbReference type="Gene3D" id="3.40.50.2300">
    <property type="match status" value="2"/>
</dbReference>
<feature type="domain" description="Leucine-binding protein" evidence="4">
    <location>
        <begin position="33"/>
        <end position="359"/>
    </location>
</feature>
<evidence type="ECO:0000313" key="5">
    <source>
        <dbReference type="EMBL" id="ACL05190.1"/>
    </source>
</evidence>
<protein>
    <submittedName>
        <fullName evidence="5">Extracellular ligand-binding receptor</fullName>
    </submittedName>
</protein>
<dbReference type="SUPFAM" id="SSF53822">
    <property type="entry name" value="Periplasmic binding protein-like I"/>
    <property type="match status" value="1"/>
</dbReference>
<dbReference type="eggNOG" id="COG0683">
    <property type="taxonomic scope" value="Bacteria"/>
</dbReference>
<dbReference type="InterPro" id="IPR028082">
    <property type="entry name" value="Peripla_BP_I"/>
</dbReference>
<organism evidence="5 6">
    <name type="scientific">Desulfatibacillum aliphaticivorans</name>
    <dbReference type="NCBI Taxonomy" id="218208"/>
    <lineage>
        <taxon>Bacteria</taxon>
        <taxon>Pseudomonadati</taxon>
        <taxon>Thermodesulfobacteriota</taxon>
        <taxon>Desulfobacteria</taxon>
        <taxon>Desulfobacterales</taxon>
        <taxon>Desulfatibacillaceae</taxon>
        <taxon>Desulfatibacillum</taxon>
    </lineage>
</organism>
<dbReference type="RefSeq" id="WP_015948247.1">
    <property type="nucleotide sequence ID" value="NC_011768.1"/>
</dbReference>
<dbReference type="CDD" id="cd06343">
    <property type="entry name" value="PBP1_ABC_ligand_binding-like"/>
    <property type="match status" value="1"/>
</dbReference>
<evidence type="ECO:0000256" key="1">
    <source>
        <dbReference type="ARBA" id="ARBA00010062"/>
    </source>
</evidence>
<dbReference type="KEGG" id="dal:Dalk_3502"/>
<sequence length="396" mass="43757">MRTNILLASFALFSLIACMGFPAFAEEGVTDTEIHIGQWGPQTGPAAAWGSVARGTGVLFEMINEKGGIHGRKIIYHTFNDAYNPAQTLAGVKQLQESVGIFAWVGGVGTAPGMAVKDYLMERKTPWISPASGSMHWIDPPQKYLFATYPLYKMEAKALCRYSVEILGKTRVAIAYQNDDYGANGLKGAKEELEKHGLTLVAEVPVDTAEGDLRPHAAKLKQADADTVLLWVAPKHAIALLGAAKAMKYDPQWMSTSTCSDYPYLYDISKGLWEGVITTFFGDGPDSFGPLMREYKAAYDKFAAPGERWGTFFTSGFGFAEPLVEALHRCGRDLTRERLVEELEKLQYFRGVMGRISFAPFDPNDPMCRQGQTEVFIAKCVEDGDMVQLTDWLKID</sequence>
<gene>
    <name evidence="5" type="ordered locus">Dalk_3502</name>
</gene>
<keyword evidence="5" id="KW-0675">Receptor</keyword>
<dbReference type="PROSITE" id="PS51257">
    <property type="entry name" value="PROKAR_LIPOPROTEIN"/>
    <property type="match status" value="1"/>
</dbReference>
<evidence type="ECO:0000256" key="3">
    <source>
        <dbReference type="SAM" id="SignalP"/>
    </source>
</evidence>
<comment type="similarity">
    <text evidence="1">Belongs to the leucine-binding protein family.</text>
</comment>
<dbReference type="Pfam" id="PF13458">
    <property type="entry name" value="Peripla_BP_6"/>
    <property type="match status" value="1"/>
</dbReference>